<feature type="chain" id="PRO_5046742692" description="Repeat domain-containing protein" evidence="1">
    <location>
        <begin position="25"/>
        <end position="871"/>
    </location>
</feature>
<evidence type="ECO:0000313" key="2">
    <source>
        <dbReference type="EMBL" id="MCW9714536.1"/>
    </source>
</evidence>
<evidence type="ECO:0008006" key="4">
    <source>
        <dbReference type="Google" id="ProtNLM"/>
    </source>
</evidence>
<accession>A0ABT3Q356</accession>
<keyword evidence="3" id="KW-1185">Reference proteome</keyword>
<comment type="caution">
    <text evidence="2">The sequence shown here is derived from an EMBL/GenBank/DDBJ whole genome shotgun (WGS) entry which is preliminary data.</text>
</comment>
<organism evidence="2 3">
    <name type="scientific">Fodinibius salicampi</name>
    <dbReference type="NCBI Taxonomy" id="1920655"/>
    <lineage>
        <taxon>Bacteria</taxon>
        <taxon>Pseudomonadati</taxon>
        <taxon>Balneolota</taxon>
        <taxon>Balneolia</taxon>
        <taxon>Balneolales</taxon>
        <taxon>Balneolaceae</taxon>
        <taxon>Fodinibius</taxon>
    </lineage>
</organism>
<dbReference type="EMBL" id="JAJNDC010000006">
    <property type="protein sequence ID" value="MCW9714536.1"/>
    <property type="molecule type" value="Genomic_DNA"/>
</dbReference>
<dbReference type="InterPro" id="IPR011047">
    <property type="entry name" value="Quinoprotein_ADH-like_sf"/>
</dbReference>
<gene>
    <name evidence="2" type="ORF">LQ318_16645</name>
</gene>
<reference evidence="2 3" key="1">
    <citation type="submission" date="2021-11" db="EMBL/GenBank/DDBJ databases">
        <title>Aliifidinibius sp. nov., a new bacterium isolated from saline soil.</title>
        <authorList>
            <person name="Galisteo C."/>
            <person name="De La Haba R."/>
            <person name="Sanchez-Porro C."/>
            <person name="Ventosa A."/>
        </authorList>
    </citation>
    <scope>NUCLEOTIDE SEQUENCE [LARGE SCALE GENOMIC DNA]</scope>
    <source>
        <strain evidence="2 3">KACC 190600</strain>
    </source>
</reference>
<protein>
    <recommendedName>
        <fullName evidence="4">Repeat domain-containing protein</fullName>
    </recommendedName>
</protein>
<proteinExistence type="predicted"/>
<evidence type="ECO:0000256" key="1">
    <source>
        <dbReference type="SAM" id="SignalP"/>
    </source>
</evidence>
<dbReference type="SUPFAM" id="SSF50998">
    <property type="entry name" value="Quinoprotein alcohol dehydrogenase-like"/>
    <property type="match status" value="1"/>
</dbReference>
<dbReference type="Gene3D" id="2.130.10.10">
    <property type="entry name" value="YVTN repeat-like/Quinoprotein amine dehydrogenase"/>
    <property type="match status" value="1"/>
</dbReference>
<dbReference type="Proteomes" id="UP001207337">
    <property type="component" value="Unassembled WGS sequence"/>
</dbReference>
<feature type="signal peptide" evidence="1">
    <location>
        <begin position="1"/>
        <end position="24"/>
    </location>
</feature>
<dbReference type="InterPro" id="IPR015943">
    <property type="entry name" value="WD40/YVTN_repeat-like_dom_sf"/>
</dbReference>
<name>A0ABT3Q356_9BACT</name>
<dbReference type="PROSITE" id="PS51257">
    <property type="entry name" value="PROKAR_LIPOPROTEIN"/>
    <property type="match status" value="1"/>
</dbReference>
<keyword evidence="1" id="KW-0732">Signal</keyword>
<evidence type="ECO:0000313" key="3">
    <source>
        <dbReference type="Proteomes" id="UP001207337"/>
    </source>
</evidence>
<dbReference type="RefSeq" id="WP_265791893.1">
    <property type="nucleotide sequence ID" value="NZ_BAABRS010000006.1"/>
</dbReference>
<sequence length="871" mass="95899">MNKLKYFSFLLLIPIILLSCSSSEDRPWVRAVPEKAPFIIVPAENTTLRSVMEAPYSSLVDGVTASAITPLKAIDSTTTSNLDLNGLILYPGAENRLEAIWVGQAPDGFSEKLFKNYYRDFAQNKYHFQETTIHKLQIKDQILFTATLNDLLLLSESSLGLEDAIRAYSNNDRRADLTHIELQPGHVVMNTPSLREISRQIAKVTYHPALNQAFQGTKPALLSISDPNEKYDFQLSGTIPLAQEEKSAFIETISDANAPISLDQYISSSAAAFGIFRQNPAKDLPDSLPDTSHTDSMLISQPDRYATISESLESEFAVSIYAESGFLTNGEHIFVRKLDDPAGFREILNNLVDDDHAEVQNGIYFIQSRILAQLIGSSLNSSPSFYLSVIDDVVAISKRRELTEIISDDKERRRTVYYERTFRDIKEDLPEEISGLFITNENFGSLINPFTYPDSYLNTILNRSSFLTLSTSLTEEGDSLQFYATSYKGDEESDPYEENWVFPLQSDLSGEVVVADISGSSRDEIVFASPSGSVFALSADGNRILEANTGNDTPVGSPVVYDWYGTDKNVILLAAGNKVYGWDENGDLLPRFPFTLDETITSPLVVSDVDGNGLPNALVATADRKLHILNGRGNNISGWPVTTNTQITARPIVEEYMNSKSVIAFSGNGVHAWEINGSSKEGFPRFANAPINGSPQIFEDYILANAEDGNLYAMGAGQLFPNTQQDSNSSGSSFINISSSALTGTPSLSDMRVRSDGQLAEGTMIITADANGSFYILDSTGQLLFTQNIGQPVQQNFSPLITDINEDSRKDILMLTNAGRLLGWQVTDGTSLNTLPSNSMRYPIINDVNGDGYQELIAFTNEGVISWTLFE</sequence>